<dbReference type="VEuPathDB" id="TriTrypDB:Tb427_000795400"/>
<dbReference type="Pfam" id="PF13206">
    <property type="entry name" value="VSG_B"/>
    <property type="match status" value="1"/>
</dbReference>
<evidence type="ECO:0000256" key="3">
    <source>
        <dbReference type="ARBA" id="ARBA00022475"/>
    </source>
</evidence>
<evidence type="ECO:0000256" key="4">
    <source>
        <dbReference type="ARBA" id="ARBA00022622"/>
    </source>
</evidence>
<dbReference type="GO" id="GO:0098552">
    <property type="term" value="C:side of membrane"/>
    <property type="evidence" value="ECO:0007669"/>
    <property type="project" value="UniProtKB-KW"/>
</dbReference>
<keyword evidence="5 10" id="KW-0732">Signal</keyword>
<feature type="compositionally biased region" description="Basic and acidic residues" evidence="9">
    <location>
        <begin position="107"/>
        <end position="122"/>
    </location>
</feature>
<dbReference type="AlphaFoldDB" id="A0A1V0FYP9"/>
<organism evidence="12">
    <name type="scientific">Trypanosoma brucei</name>
    <dbReference type="NCBI Taxonomy" id="5691"/>
    <lineage>
        <taxon>Eukaryota</taxon>
        <taxon>Discoba</taxon>
        <taxon>Euglenozoa</taxon>
        <taxon>Kinetoplastea</taxon>
        <taxon>Metakinetoplastina</taxon>
        <taxon>Trypanosomatida</taxon>
        <taxon>Trypanosomatidae</taxon>
        <taxon>Trypanosoma</taxon>
    </lineage>
</organism>
<keyword evidence="3" id="KW-1003">Cell membrane</keyword>
<dbReference type="InterPro" id="IPR025932">
    <property type="entry name" value="Trypano_VSG_B_N_dom"/>
</dbReference>
<feature type="domain" description="Trypanosome variant surface glycoprotein B-type N-terminal" evidence="11">
    <location>
        <begin position="14"/>
        <end position="156"/>
    </location>
</feature>
<keyword evidence="7" id="KW-0325">Glycoprotein</keyword>
<name>A0A1V0FYP9_9TRYP</name>
<dbReference type="EMBL" id="KY404730">
    <property type="protein sequence ID" value="ARB50981.1"/>
    <property type="molecule type" value="Genomic_DNA"/>
</dbReference>
<accession>A0A1V0FYP9</accession>
<feature type="region of interest" description="Disordered" evidence="9">
    <location>
        <begin position="107"/>
        <end position="129"/>
    </location>
</feature>
<proteinExistence type="predicted"/>
<dbReference type="GO" id="GO:0005886">
    <property type="term" value="C:plasma membrane"/>
    <property type="evidence" value="ECO:0007669"/>
    <property type="project" value="UniProtKB-SubCell"/>
</dbReference>
<keyword evidence="4" id="KW-0336">GPI-anchor</keyword>
<evidence type="ECO:0000256" key="5">
    <source>
        <dbReference type="ARBA" id="ARBA00022729"/>
    </source>
</evidence>
<evidence type="ECO:0000256" key="2">
    <source>
        <dbReference type="ARBA" id="ARBA00004609"/>
    </source>
</evidence>
<sequence>MGQKTAAEAALTTVLLILASKVVKSAALENVPDFVALCNVVNVYNQRETIETPTQLLTGNEIISDLSRLNLSTATDSWYNNKDGEYSKANEDADGTKLKKWKDDAASAVKDDEGTENKHTRLPETPQRQRANIIIKKQLKQATALIANYNKKRELAGDHISNAKKN</sequence>
<feature type="signal peptide" evidence="10">
    <location>
        <begin position="1"/>
        <end position="27"/>
    </location>
</feature>
<evidence type="ECO:0000256" key="10">
    <source>
        <dbReference type="SAM" id="SignalP"/>
    </source>
</evidence>
<protein>
    <submittedName>
        <fullName evidence="12">Variant surface glycoprotein</fullName>
    </submittedName>
</protein>
<evidence type="ECO:0000256" key="9">
    <source>
        <dbReference type="SAM" id="MobiDB-lite"/>
    </source>
</evidence>
<keyword evidence="6" id="KW-0472">Membrane</keyword>
<evidence type="ECO:0000259" key="11">
    <source>
        <dbReference type="Pfam" id="PF13206"/>
    </source>
</evidence>
<comment type="function">
    <text evidence="1">VSG forms a coat on the surface of the parasite. The trypanosome evades the immune response of the host by expressing a series of antigenically distinct VSGs from an estimated 1000 VSG genes.</text>
</comment>
<evidence type="ECO:0000256" key="7">
    <source>
        <dbReference type="ARBA" id="ARBA00023180"/>
    </source>
</evidence>
<keyword evidence="8" id="KW-0449">Lipoprotein</keyword>
<feature type="chain" id="PRO_5012708064" evidence="10">
    <location>
        <begin position="28"/>
        <end position="166"/>
    </location>
</feature>
<evidence type="ECO:0000256" key="6">
    <source>
        <dbReference type="ARBA" id="ARBA00023136"/>
    </source>
</evidence>
<evidence type="ECO:0000256" key="1">
    <source>
        <dbReference type="ARBA" id="ARBA00002523"/>
    </source>
</evidence>
<reference evidence="12" key="1">
    <citation type="submission" date="2016-12" db="EMBL/GenBank/DDBJ databases">
        <title>Extending the VSGnome of Trypanosoma brucei strain TREU927.</title>
        <authorList>
            <person name="Cross G.A."/>
        </authorList>
    </citation>
    <scope>NUCLEOTIDE SEQUENCE</scope>
    <source>
        <strain evidence="12">Tb927.99.2100</strain>
    </source>
</reference>
<comment type="subcellular location">
    <subcellularLocation>
        <location evidence="2">Cell membrane</location>
        <topology evidence="2">Lipid-anchor</topology>
        <topology evidence="2">GPI-anchor</topology>
    </subcellularLocation>
</comment>
<evidence type="ECO:0000313" key="12">
    <source>
        <dbReference type="EMBL" id="ARB50981.1"/>
    </source>
</evidence>
<evidence type="ECO:0000256" key="8">
    <source>
        <dbReference type="ARBA" id="ARBA00023288"/>
    </source>
</evidence>